<keyword evidence="2" id="KW-1185">Reference proteome</keyword>
<comment type="caution">
    <text evidence="1">The sequence shown here is derived from an EMBL/GenBank/DDBJ whole genome shotgun (WGS) entry which is preliminary data.</text>
</comment>
<dbReference type="VEuPathDB" id="FungiDB:VP01_3734g5"/>
<dbReference type="Proteomes" id="UP000037035">
    <property type="component" value="Unassembled WGS sequence"/>
</dbReference>
<dbReference type="EMBL" id="LAVV01008762">
    <property type="protein sequence ID" value="KNZ51999.1"/>
    <property type="molecule type" value="Genomic_DNA"/>
</dbReference>
<protein>
    <submittedName>
        <fullName evidence="1">Uncharacterized protein</fullName>
    </submittedName>
</protein>
<gene>
    <name evidence="1" type="ORF">VP01_3734g5</name>
</gene>
<organism evidence="1 2">
    <name type="scientific">Puccinia sorghi</name>
    <dbReference type="NCBI Taxonomy" id="27349"/>
    <lineage>
        <taxon>Eukaryota</taxon>
        <taxon>Fungi</taxon>
        <taxon>Dikarya</taxon>
        <taxon>Basidiomycota</taxon>
        <taxon>Pucciniomycotina</taxon>
        <taxon>Pucciniomycetes</taxon>
        <taxon>Pucciniales</taxon>
        <taxon>Pucciniaceae</taxon>
        <taxon>Puccinia</taxon>
    </lineage>
</organism>
<evidence type="ECO:0000313" key="1">
    <source>
        <dbReference type="EMBL" id="KNZ51999.1"/>
    </source>
</evidence>
<evidence type="ECO:0000313" key="2">
    <source>
        <dbReference type="Proteomes" id="UP000037035"/>
    </source>
</evidence>
<sequence length="204" mass="23547">MSITPAKLKKENVDHNLAENVDCYTLARCMMKRGVATDPVPDPPSSQEHNRIKGYFESCDGPPGDNVGSRILQHEITAIKGNSKINTDYVQYIHATMRRWGISHFTMDWDKHWDNQFNQILCQFYIRVWKWGLACNCIGLIVQKEAAQLNMDDHTLMAIYWQHAKSLKHYYKCGKKGQQTLAEDQEKNTQLQSLKHVSYLTSAE</sequence>
<dbReference type="OrthoDB" id="2507499at2759"/>
<proteinExistence type="predicted"/>
<accession>A0A0L6UU30</accession>
<reference evidence="1 2" key="1">
    <citation type="submission" date="2015-08" db="EMBL/GenBank/DDBJ databases">
        <title>Next Generation Sequencing and Analysis of the Genome of Puccinia sorghi L Schw, the Causal Agent of Maize Common Rust.</title>
        <authorList>
            <person name="Rochi L."/>
            <person name="Burguener G."/>
            <person name="Darino M."/>
            <person name="Turjanski A."/>
            <person name="Kreff E."/>
            <person name="Dieguez M.J."/>
            <person name="Sacco F."/>
        </authorList>
    </citation>
    <scope>NUCLEOTIDE SEQUENCE [LARGE SCALE GENOMIC DNA]</scope>
    <source>
        <strain evidence="1 2">RO10H11247</strain>
    </source>
</reference>
<dbReference type="AlphaFoldDB" id="A0A0L6UU30"/>
<name>A0A0L6UU30_9BASI</name>